<dbReference type="Proteomes" id="UP000195602">
    <property type="component" value="Unassembled WGS sequence"/>
</dbReference>
<feature type="region of interest" description="Disordered" evidence="1">
    <location>
        <begin position="216"/>
        <end position="485"/>
    </location>
</feature>
<feature type="domain" description="MHD" evidence="2">
    <location>
        <begin position="593"/>
        <end position="828"/>
    </location>
</feature>
<dbReference type="InterPro" id="IPR049609">
    <property type="entry name" value="Syp1-like_MHD"/>
</dbReference>
<dbReference type="PROSITE" id="PS51072">
    <property type="entry name" value="MHD"/>
    <property type="match status" value="1"/>
</dbReference>
<dbReference type="InterPro" id="IPR027267">
    <property type="entry name" value="AH/BAR_dom_sf"/>
</dbReference>
<feature type="compositionally biased region" description="Low complexity" evidence="1">
    <location>
        <begin position="228"/>
        <end position="238"/>
    </location>
</feature>
<feature type="compositionally biased region" description="Polar residues" evidence="1">
    <location>
        <begin position="296"/>
        <end position="324"/>
    </location>
</feature>
<feature type="compositionally biased region" description="Polar residues" evidence="1">
    <location>
        <begin position="371"/>
        <end position="387"/>
    </location>
</feature>
<evidence type="ECO:0000259" key="2">
    <source>
        <dbReference type="PROSITE" id="PS51072"/>
    </source>
</evidence>
<dbReference type="KEGG" id="clus:A9F13_22g00847"/>
<feature type="compositionally biased region" description="Polar residues" evidence="1">
    <location>
        <begin position="398"/>
        <end position="407"/>
    </location>
</feature>
<feature type="compositionally biased region" description="Basic and acidic residues" evidence="1">
    <location>
        <begin position="531"/>
        <end position="542"/>
    </location>
</feature>
<name>A0AA91PVU6_CLALS</name>
<comment type="caution">
    <text evidence="3">The sequence shown here is derived from an EMBL/GenBank/DDBJ whole genome shotgun (WGS) entry which is preliminary data.</text>
</comment>
<feature type="compositionally biased region" description="Polar residues" evidence="1">
    <location>
        <begin position="471"/>
        <end position="485"/>
    </location>
</feature>
<dbReference type="CDD" id="cd09264">
    <property type="entry name" value="AP_Syp1_MHD"/>
    <property type="match status" value="1"/>
</dbReference>
<evidence type="ECO:0000313" key="3">
    <source>
        <dbReference type="EMBL" id="OVF05539.1"/>
    </source>
</evidence>
<dbReference type="InterPro" id="IPR018808">
    <property type="entry name" value="Muniscin_C"/>
</dbReference>
<gene>
    <name evidence="3" type="ORF">A9F13_22g00847</name>
</gene>
<feature type="compositionally biased region" description="Basic and acidic residues" evidence="1">
    <location>
        <begin position="435"/>
        <end position="451"/>
    </location>
</feature>
<sequence>MEDSEFATTILTSKSPEEVANFLPRALSASSTLIQKNLIVWFTNYANMLMKYNSDLNVLVSNGRTFFADSDDEFGSLDKIWNCVASCVMSQINVNDSLIRVIKNDVIAPFSNTFKNDFKYSELLVNSEELLEMQKHMDDPNGAYNWNVKAPAILANLENFKRFEKDVIFNAFIAYLNTVNSKNSAMLAKNEGAVNFILKEFNLDNEMKKYTEHMVNAHVAPPPPPPSSASHNGPNNHAPLSEHSHSSRASVHSATSGNTSPSHKRKSKLRSKVGSIFGRRKKESGFHPAGAIPENESMSSLPSRQNTIGAKNSLYGPSSIQQRGSHAETESPTKDRFPQRENYDSPTKQAEDAPRPIDKDVVEPKKEATLPSMSTQPLQPKTFQNESPQKDEVPPLTSPTKDSTAVSPNVVKYASSDEDSDVPVDVDGNRMGMLKAHDLGHPPKLEAESNIRSRNNSSGKYSFEYGDEDASISTTPKQTPRSNDIVSFPTISSAASSEQQTSPHVAAPVEQPLLQSTTARPPPPPSRKVHPVPEHDSLHKQDTGSQFKNLNSARESVIQPHSEERSFLSTQTTGNSMFKHNEYFKHFGQSEVSEGLNTSVAEILNVTFNAGTPSKSQVLGEMAFNYNSETPLSSYVVTIPTKFNKYLLNEQVMKQVGTNSFSVNIPSVTGRTLGGIKYMMDLDPAYIPIIIKQVWKFEPHQASLIVKISLNPTFKAAINLENFVISAALDTSVSSTSASSKPEGSFNKEYNRITWRYSKPLTLSPSAPEEKLIARIMTEGQGRESPKGIQAKFTVHNLPFSFAKILDSDNNDVPSVRSLSSGNYTSHV</sequence>
<proteinExistence type="predicted"/>
<feature type="compositionally biased region" description="Basic and acidic residues" evidence="1">
    <location>
        <begin position="325"/>
        <end position="368"/>
    </location>
</feature>
<organism evidence="3 4">
    <name type="scientific">Clavispora lusitaniae</name>
    <name type="common">Candida lusitaniae</name>
    <dbReference type="NCBI Taxonomy" id="36911"/>
    <lineage>
        <taxon>Eukaryota</taxon>
        <taxon>Fungi</taxon>
        <taxon>Dikarya</taxon>
        <taxon>Ascomycota</taxon>
        <taxon>Saccharomycotina</taxon>
        <taxon>Pichiomycetes</taxon>
        <taxon>Metschnikowiaceae</taxon>
        <taxon>Clavispora</taxon>
    </lineage>
</organism>
<accession>A0AA91PVU6</accession>
<feature type="region of interest" description="Disordered" evidence="1">
    <location>
        <begin position="515"/>
        <end position="547"/>
    </location>
</feature>
<dbReference type="InterPro" id="IPR028565">
    <property type="entry name" value="MHD"/>
</dbReference>
<evidence type="ECO:0000256" key="1">
    <source>
        <dbReference type="SAM" id="MobiDB-lite"/>
    </source>
</evidence>
<feature type="compositionally biased region" description="Basic residues" evidence="1">
    <location>
        <begin position="262"/>
        <end position="271"/>
    </location>
</feature>
<protein>
    <recommendedName>
        <fullName evidence="2">MHD domain-containing protein</fullName>
    </recommendedName>
</protein>
<dbReference type="Pfam" id="PF10291">
    <property type="entry name" value="muHD"/>
    <property type="match status" value="1"/>
</dbReference>
<reference evidence="3 4" key="1">
    <citation type="submission" date="2017-04" db="EMBL/GenBank/DDBJ databases">
        <title>Draft genome of the yeast Clavispora lusitaniae type strain CBS 6936.</title>
        <authorList>
            <person name="Durrens P."/>
            <person name="Klopp C."/>
            <person name="Biteau N."/>
            <person name="Fitton-Ouhabi V."/>
            <person name="Dementhon K."/>
            <person name="Accoceberry I."/>
            <person name="Sherman D.J."/>
            <person name="Noel T."/>
        </authorList>
    </citation>
    <scope>NUCLEOTIDE SEQUENCE [LARGE SCALE GENOMIC DNA]</scope>
    <source>
        <strain evidence="3 4">CBS 6936</strain>
    </source>
</reference>
<dbReference type="Gene3D" id="1.20.1270.60">
    <property type="entry name" value="Arfaptin homology (AH) domain/BAR domain"/>
    <property type="match status" value="1"/>
</dbReference>
<dbReference type="AlphaFoldDB" id="A0AA91PVU6"/>
<feature type="compositionally biased region" description="Low complexity" evidence="1">
    <location>
        <begin position="247"/>
        <end position="256"/>
    </location>
</feature>
<evidence type="ECO:0000313" key="4">
    <source>
        <dbReference type="Proteomes" id="UP000195602"/>
    </source>
</evidence>
<dbReference type="EMBL" id="LYUB02000022">
    <property type="protein sequence ID" value="OVF05539.1"/>
    <property type="molecule type" value="Genomic_DNA"/>
</dbReference>